<evidence type="ECO:0000313" key="1">
    <source>
        <dbReference type="EMBL" id="PWQ95684.1"/>
    </source>
</evidence>
<comment type="caution">
    <text evidence="1">The sequence shown here is derived from an EMBL/GenBank/DDBJ whole genome shotgun (WGS) entry which is preliminary data.</text>
</comment>
<dbReference type="AlphaFoldDB" id="A0A317CAN5"/>
<sequence>MGRNQTKPQTVEEAKQKLRATSQQLDYLAPVKKHPVASVGAAFVAGMLIRKVGIGSFPPSLLSIGFQLLKKL</sequence>
<dbReference type="EMBL" id="QGKL01000032">
    <property type="protein sequence ID" value="PWQ95684.1"/>
    <property type="molecule type" value="Genomic_DNA"/>
</dbReference>
<reference evidence="1 2" key="1">
    <citation type="submission" date="2018-05" db="EMBL/GenBank/DDBJ databases">
        <title>Leucothrix arctica sp. nov., isolated from Arctic seawater.</title>
        <authorList>
            <person name="Choi A."/>
            <person name="Baek K."/>
        </authorList>
    </citation>
    <scope>NUCLEOTIDE SEQUENCE [LARGE SCALE GENOMIC DNA]</scope>
    <source>
        <strain evidence="1 2">IMCC9719</strain>
    </source>
</reference>
<proteinExistence type="predicted"/>
<dbReference type="RefSeq" id="WP_109823612.1">
    <property type="nucleotide sequence ID" value="NZ_QGKL01000032.1"/>
</dbReference>
<protein>
    <recommendedName>
        <fullName evidence="3">DUF883 domain-containing protein</fullName>
    </recommendedName>
</protein>
<dbReference type="Proteomes" id="UP000245506">
    <property type="component" value="Unassembled WGS sequence"/>
</dbReference>
<evidence type="ECO:0000313" key="2">
    <source>
        <dbReference type="Proteomes" id="UP000245506"/>
    </source>
</evidence>
<organism evidence="1 2">
    <name type="scientific">Leucothrix arctica</name>
    <dbReference type="NCBI Taxonomy" id="1481894"/>
    <lineage>
        <taxon>Bacteria</taxon>
        <taxon>Pseudomonadati</taxon>
        <taxon>Pseudomonadota</taxon>
        <taxon>Gammaproteobacteria</taxon>
        <taxon>Thiotrichales</taxon>
        <taxon>Thiotrichaceae</taxon>
        <taxon>Leucothrix</taxon>
    </lineage>
</organism>
<keyword evidence="2" id="KW-1185">Reference proteome</keyword>
<accession>A0A317CAN5</accession>
<name>A0A317CAN5_9GAMM</name>
<gene>
    <name evidence="1" type="ORF">DKT75_11665</name>
</gene>
<evidence type="ECO:0008006" key="3">
    <source>
        <dbReference type="Google" id="ProtNLM"/>
    </source>
</evidence>
<dbReference type="OrthoDB" id="5625825at2"/>